<dbReference type="Gene3D" id="2.60.120.40">
    <property type="match status" value="1"/>
</dbReference>
<dbReference type="InterPro" id="IPR008983">
    <property type="entry name" value="Tumour_necrosis_fac-like_dom"/>
</dbReference>
<dbReference type="Proteomes" id="UP000596742">
    <property type="component" value="Unassembled WGS sequence"/>
</dbReference>
<feature type="signal peptide" evidence="4">
    <location>
        <begin position="1"/>
        <end position="21"/>
    </location>
</feature>
<dbReference type="PROSITE" id="PS50871">
    <property type="entry name" value="C1Q"/>
    <property type="match status" value="1"/>
</dbReference>
<dbReference type="SUPFAM" id="SSF49842">
    <property type="entry name" value="TNF-like"/>
    <property type="match status" value="1"/>
</dbReference>
<dbReference type="InterPro" id="IPR001073">
    <property type="entry name" value="C1q_dom"/>
</dbReference>
<dbReference type="PRINTS" id="PR00007">
    <property type="entry name" value="COMPLEMNTC1Q"/>
</dbReference>
<evidence type="ECO:0000313" key="6">
    <source>
        <dbReference type="EMBL" id="VDI66844.1"/>
    </source>
</evidence>
<comment type="subcellular location">
    <subcellularLocation>
        <location evidence="1">Secreted</location>
    </subcellularLocation>
</comment>
<dbReference type="GO" id="GO:0005576">
    <property type="term" value="C:extracellular region"/>
    <property type="evidence" value="ECO:0007669"/>
    <property type="project" value="UniProtKB-SubCell"/>
</dbReference>
<keyword evidence="7" id="KW-1185">Reference proteome</keyword>
<keyword evidence="3 4" id="KW-0732">Signal</keyword>
<proteinExistence type="predicted"/>
<dbReference type="SMART" id="SM00110">
    <property type="entry name" value="C1Q"/>
    <property type="match status" value="1"/>
</dbReference>
<dbReference type="OrthoDB" id="6154955at2759"/>
<accession>A0A8B6GP73</accession>
<evidence type="ECO:0000256" key="2">
    <source>
        <dbReference type="ARBA" id="ARBA00022525"/>
    </source>
</evidence>
<evidence type="ECO:0000256" key="3">
    <source>
        <dbReference type="ARBA" id="ARBA00022729"/>
    </source>
</evidence>
<feature type="domain" description="C1q" evidence="5">
    <location>
        <begin position="57"/>
        <end position="185"/>
    </location>
</feature>
<keyword evidence="2" id="KW-0964">Secreted</keyword>
<evidence type="ECO:0000256" key="1">
    <source>
        <dbReference type="ARBA" id="ARBA00004613"/>
    </source>
</evidence>
<comment type="caution">
    <text evidence="6">The sequence shown here is derived from an EMBL/GenBank/DDBJ whole genome shotgun (WGS) entry which is preliminary data.</text>
</comment>
<feature type="chain" id="PRO_5032612804" description="C1q domain-containing protein" evidence="4">
    <location>
        <begin position="22"/>
        <end position="185"/>
    </location>
</feature>
<name>A0A8B6GP73_MYTGA</name>
<evidence type="ECO:0000256" key="4">
    <source>
        <dbReference type="SAM" id="SignalP"/>
    </source>
</evidence>
<dbReference type="Pfam" id="PF00386">
    <property type="entry name" value="C1q"/>
    <property type="match status" value="1"/>
</dbReference>
<dbReference type="InterPro" id="IPR050822">
    <property type="entry name" value="Cerebellin_Synaptic_Org"/>
</dbReference>
<reference evidence="6" key="1">
    <citation type="submission" date="2018-11" db="EMBL/GenBank/DDBJ databases">
        <authorList>
            <person name="Alioto T."/>
            <person name="Alioto T."/>
        </authorList>
    </citation>
    <scope>NUCLEOTIDE SEQUENCE</scope>
</reference>
<organism evidence="6 7">
    <name type="scientific">Mytilus galloprovincialis</name>
    <name type="common">Mediterranean mussel</name>
    <dbReference type="NCBI Taxonomy" id="29158"/>
    <lineage>
        <taxon>Eukaryota</taxon>
        <taxon>Metazoa</taxon>
        <taxon>Spiralia</taxon>
        <taxon>Lophotrochozoa</taxon>
        <taxon>Mollusca</taxon>
        <taxon>Bivalvia</taxon>
        <taxon>Autobranchia</taxon>
        <taxon>Pteriomorphia</taxon>
        <taxon>Mytilida</taxon>
        <taxon>Mytiloidea</taxon>
        <taxon>Mytilidae</taxon>
        <taxon>Mytilinae</taxon>
        <taxon>Mytilus</taxon>
    </lineage>
</organism>
<dbReference type="PANTHER" id="PTHR22923">
    <property type="entry name" value="CEREBELLIN-RELATED"/>
    <property type="match status" value="1"/>
</dbReference>
<dbReference type="PANTHER" id="PTHR22923:SF116">
    <property type="entry name" value="C1Q DOMAIN-CONTAINING PROTEIN"/>
    <property type="match status" value="1"/>
</dbReference>
<sequence>MKYICTSILFITCISIVSVFGGEDCCRKIGKAKAALLEAIDTLQRTNRLLGETGSAIPSNKVAFHARLTPYVTLGSAQTVIFDHVITNIGKAYNQHTGHFTAPFNGIYVFACTFLQTRGTGVHLQMVNNSSEISKGYGTSGSGEAGVMTAVIYLQKGDVVKVRHYPGKGSQTIHGHWSFFTGYLL</sequence>
<evidence type="ECO:0000259" key="5">
    <source>
        <dbReference type="PROSITE" id="PS50871"/>
    </source>
</evidence>
<protein>
    <recommendedName>
        <fullName evidence="5">C1q domain-containing protein</fullName>
    </recommendedName>
</protein>
<dbReference type="AlphaFoldDB" id="A0A8B6GP73"/>
<dbReference type="EMBL" id="UYJE01008751">
    <property type="protein sequence ID" value="VDI66844.1"/>
    <property type="molecule type" value="Genomic_DNA"/>
</dbReference>
<evidence type="ECO:0000313" key="7">
    <source>
        <dbReference type="Proteomes" id="UP000596742"/>
    </source>
</evidence>
<gene>
    <name evidence="6" type="ORF">MGAL_10B005807</name>
</gene>